<evidence type="ECO:0000313" key="2">
    <source>
        <dbReference type="Proteomes" id="UP000038750"/>
    </source>
</evidence>
<accession>A0A0T9M8M0</accession>
<dbReference type="RefSeq" id="WP_050073564.1">
    <property type="nucleotide sequence ID" value="NZ_CPZJ01000008.1"/>
</dbReference>
<sequence>MKKSPPVTLKNDYTRLLTGEAEKINPHATGMLHWELAADIKSGERWLRITANDSGGLFSREWVALSAIRTLLKEVEKTDFHSTVLRPLFSSASRNNAGFLAAILRSSDICLTEETTGQVFSHRCYTDWEKRIDKLMQLTPTPKD</sequence>
<proteinExistence type="predicted"/>
<name>A0A0T9M8M0_YERIN</name>
<evidence type="ECO:0000313" key="1">
    <source>
        <dbReference type="EMBL" id="CNF78980.1"/>
    </source>
</evidence>
<organism evidence="1 2">
    <name type="scientific">Yersinia intermedia</name>
    <dbReference type="NCBI Taxonomy" id="631"/>
    <lineage>
        <taxon>Bacteria</taxon>
        <taxon>Pseudomonadati</taxon>
        <taxon>Pseudomonadota</taxon>
        <taxon>Gammaproteobacteria</taxon>
        <taxon>Enterobacterales</taxon>
        <taxon>Yersiniaceae</taxon>
        <taxon>Yersinia</taxon>
    </lineage>
</organism>
<protein>
    <submittedName>
        <fullName evidence="1">Uncharacterized protein</fullName>
    </submittedName>
</protein>
<dbReference type="OrthoDB" id="8759680at2"/>
<gene>
    <name evidence="1" type="ORF">ERS008530_02112</name>
</gene>
<dbReference type="AlphaFoldDB" id="A0A0T9M8M0"/>
<dbReference type="Proteomes" id="UP000038750">
    <property type="component" value="Unassembled WGS sequence"/>
</dbReference>
<dbReference type="EMBL" id="CPZJ01000008">
    <property type="protein sequence ID" value="CNF78980.1"/>
    <property type="molecule type" value="Genomic_DNA"/>
</dbReference>
<reference evidence="1 2" key="1">
    <citation type="submission" date="2015-03" db="EMBL/GenBank/DDBJ databases">
        <authorList>
            <person name="Murphy D."/>
        </authorList>
    </citation>
    <scope>NUCLEOTIDE SEQUENCE [LARGE SCALE GENOMIC DNA]</scope>
    <source>
        <strain evidence="1 2">BR165/97</strain>
    </source>
</reference>